<keyword evidence="3" id="KW-1185">Reference proteome</keyword>
<dbReference type="InterPro" id="IPR003226">
    <property type="entry name" value="MYG1_exonuclease"/>
</dbReference>
<dbReference type="STRING" id="1288291.A0A059F1Z5"/>
<dbReference type="AlphaFoldDB" id="A0A059F1Z5"/>
<sequence length="304" mass="35244">MKLITHSGTFHCDDVLSTAMLKLIYPTAEVIRTRDEEIIKTGDIVYDVGRIYDVKTNRYDHHQRGFTKTFSDKYTNLCSSAGLVYMEFHEQLFLIFNLKRDNEFYERIYNEVYEEYFLGVDSVDNGVIHTSNYRIRSICEVVASFNIYDDEEKQSKRFLQAVELITIDLSNYLTKKIYFYLNDVTNLINLIKKSDNILISDNWVDKNDVVVYEKECNKDIKYIVLNKENKRIYAVPVSKDSFESKVPLKKEWRGLAGEELRKVSGIESAIFVHASGFTGGAVELDDALKMCNISLNDLSKENSI</sequence>
<dbReference type="HOGENOM" id="CLU_051576_0_0_1"/>
<organism evidence="2 3">
    <name type="scientific">Anncaliia algerae PRA339</name>
    <dbReference type="NCBI Taxonomy" id="1288291"/>
    <lineage>
        <taxon>Eukaryota</taxon>
        <taxon>Fungi</taxon>
        <taxon>Fungi incertae sedis</taxon>
        <taxon>Microsporidia</taxon>
        <taxon>Tubulinosematoidea</taxon>
        <taxon>Tubulinosematidae</taxon>
        <taxon>Anncaliia</taxon>
    </lineage>
</organism>
<name>A0A059F1Z5_9MICR</name>
<proteinExistence type="inferred from homology"/>
<gene>
    <name evidence="2" type="ORF">H312_01351</name>
</gene>
<dbReference type="EMBL" id="KK365147">
    <property type="protein sequence ID" value="KCZ81205.1"/>
    <property type="molecule type" value="Genomic_DNA"/>
</dbReference>
<evidence type="ECO:0008006" key="4">
    <source>
        <dbReference type="Google" id="ProtNLM"/>
    </source>
</evidence>
<dbReference type="PANTHER" id="PTHR11215:SF1">
    <property type="entry name" value="MYG1 EXONUCLEASE"/>
    <property type="match status" value="1"/>
</dbReference>
<comment type="similarity">
    <text evidence="1">Belongs to the MYG1 family.</text>
</comment>
<protein>
    <recommendedName>
        <fullName evidence="4">Metal-dependent protein hydrolase</fullName>
    </recommendedName>
</protein>
<accession>A0A059F1Z5</accession>
<reference evidence="3" key="1">
    <citation type="submission" date="2013-02" db="EMBL/GenBank/DDBJ databases">
        <authorList>
            <consortium name="The Broad Institute Genome Sequencing Platform"/>
            <person name="Cuomo C."/>
            <person name="Becnel J."/>
            <person name="Sanscrainte N."/>
            <person name="Walker B."/>
            <person name="Young S.K."/>
            <person name="Zeng Q."/>
            <person name="Gargeya S."/>
            <person name="Fitzgerald M."/>
            <person name="Haas B."/>
            <person name="Abouelleil A."/>
            <person name="Alvarado L."/>
            <person name="Arachchi H.M."/>
            <person name="Berlin A.M."/>
            <person name="Chapman S.B."/>
            <person name="Dewar J."/>
            <person name="Goldberg J."/>
            <person name="Griggs A."/>
            <person name="Gujja S."/>
            <person name="Hansen M."/>
            <person name="Howarth C."/>
            <person name="Imamovic A."/>
            <person name="Larimer J."/>
            <person name="McCowan C."/>
            <person name="Murphy C."/>
            <person name="Neiman D."/>
            <person name="Pearson M."/>
            <person name="Priest M."/>
            <person name="Roberts A."/>
            <person name="Saif S."/>
            <person name="Shea T."/>
            <person name="Sisk P."/>
            <person name="Sykes S."/>
            <person name="Wortman J."/>
            <person name="Nusbaum C."/>
            <person name="Birren B."/>
        </authorList>
    </citation>
    <scope>NUCLEOTIDE SEQUENCE [LARGE SCALE GENOMIC DNA]</scope>
    <source>
        <strain evidence="3">PRA339</strain>
    </source>
</reference>
<dbReference type="Proteomes" id="UP000030655">
    <property type="component" value="Unassembled WGS sequence"/>
</dbReference>
<dbReference type="PANTHER" id="PTHR11215">
    <property type="entry name" value="METAL DEPENDENT HYDROLASE - RELATED"/>
    <property type="match status" value="1"/>
</dbReference>
<evidence type="ECO:0000313" key="2">
    <source>
        <dbReference type="EMBL" id="KCZ81205.1"/>
    </source>
</evidence>
<dbReference type="OrthoDB" id="10265310at2759"/>
<evidence type="ECO:0000256" key="1">
    <source>
        <dbReference type="ARBA" id="ARBA00010105"/>
    </source>
</evidence>
<dbReference type="VEuPathDB" id="MicrosporidiaDB:H312_01351"/>
<dbReference type="GO" id="GO:0005634">
    <property type="term" value="C:nucleus"/>
    <property type="evidence" value="ECO:0007669"/>
    <property type="project" value="TreeGrafter"/>
</dbReference>
<reference evidence="2 3" key="2">
    <citation type="submission" date="2014-03" db="EMBL/GenBank/DDBJ databases">
        <title>The Genome Sequence of Anncaliia algerae insect isolate PRA339.</title>
        <authorList>
            <consortium name="The Broad Institute Genome Sequencing Platform"/>
            <consortium name="The Broad Institute Genome Sequencing Center for Infectious Disease"/>
            <person name="Cuomo C."/>
            <person name="Becnel J."/>
            <person name="Sanscrainte N."/>
            <person name="Walker B."/>
            <person name="Young S.K."/>
            <person name="Zeng Q."/>
            <person name="Gargeya S."/>
            <person name="Fitzgerald M."/>
            <person name="Haas B."/>
            <person name="Abouelleil A."/>
            <person name="Alvarado L."/>
            <person name="Arachchi H.M."/>
            <person name="Berlin A.M."/>
            <person name="Chapman S.B."/>
            <person name="Dewar J."/>
            <person name="Goldberg J."/>
            <person name="Griggs A."/>
            <person name="Gujja S."/>
            <person name="Hansen M."/>
            <person name="Howarth C."/>
            <person name="Imamovic A."/>
            <person name="Larimer J."/>
            <person name="McCowan C."/>
            <person name="Murphy C."/>
            <person name="Neiman D."/>
            <person name="Pearson M."/>
            <person name="Priest M."/>
            <person name="Roberts A."/>
            <person name="Saif S."/>
            <person name="Shea T."/>
            <person name="Sisk P."/>
            <person name="Sykes S."/>
            <person name="Wortman J."/>
            <person name="Nusbaum C."/>
            <person name="Birren B."/>
        </authorList>
    </citation>
    <scope>NUCLEOTIDE SEQUENCE [LARGE SCALE GENOMIC DNA]</scope>
    <source>
        <strain evidence="2 3">PRA339</strain>
    </source>
</reference>
<evidence type="ECO:0000313" key="3">
    <source>
        <dbReference type="Proteomes" id="UP000030655"/>
    </source>
</evidence>
<dbReference type="Pfam" id="PF03690">
    <property type="entry name" value="MYG1_exonuc"/>
    <property type="match status" value="1"/>
</dbReference>
<dbReference type="GO" id="GO:0005737">
    <property type="term" value="C:cytoplasm"/>
    <property type="evidence" value="ECO:0007669"/>
    <property type="project" value="TreeGrafter"/>
</dbReference>